<dbReference type="InterPro" id="IPR020558">
    <property type="entry name" value="DiOHA_6PGluconate_deHydtase_CS"/>
</dbReference>
<dbReference type="Proteomes" id="UP001184828">
    <property type="component" value="Unassembled WGS sequence"/>
</dbReference>
<dbReference type="InterPro" id="IPR000581">
    <property type="entry name" value="ILV_EDD_N"/>
</dbReference>
<dbReference type="InterPro" id="IPR037237">
    <property type="entry name" value="IlvD/EDD_N"/>
</dbReference>
<evidence type="ECO:0000256" key="4">
    <source>
        <dbReference type="ARBA" id="ARBA00023014"/>
    </source>
</evidence>
<keyword evidence="5 9" id="KW-0456">Lyase</keyword>
<name>A0AAE4C0L1_VARPD</name>
<accession>A0AAE4C0L1</accession>
<evidence type="ECO:0000313" key="9">
    <source>
        <dbReference type="EMBL" id="MDR6430278.1"/>
    </source>
</evidence>
<feature type="region of interest" description="Disordered" evidence="6">
    <location>
        <begin position="1"/>
        <end position="20"/>
    </location>
</feature>
<keyword evidence="3" id="KW-0408">Iron</keyword>
<feature type="domain" description="Dihydroxy-acid/6-phosphogluconate dehydratase C-terminal" evidence="8">
    <location>
        <begin position="375"/>
        <end position="567"/>
    </location>
</feature>
<gene>
    <name evidence="9" type="ORF">J2738_006473</name>
</gene>
<keyword evidence="4" id="KW-0411">Iron-sulfur</keyword>
<dbReference type="GO" id="GO:0004160">
    <property type="term" value="F:dihydroxy-acid dehydratase activity"/>
    <property type="evidence" value="ECO:0007669"/>
    <property type="project" value="UniProtKB-EC"/>
</dbReference>
<comment type="caution">
    <text evidence="9">The sequence shown here is derived from an EMBL/GenBank/DDBJ whole genome shotgun (WGS) entry which is preliminary data.</text>
</comment>
<dbReference type="GO" id="GO:0051536">
    <property type="term" value="F:iron-sulfur cluster binding"/>
    <property type="evidence" value="ECO:0007669"/>
    <property type="project" value="UniProtKB-KW"/>
</dbReference>
<evidence type="ECO:0000313" key="10">
    <source>
        <dbReference type="Proteomes" id="UP001184828"/>
    </source>
</evidence>
<proteinExistence type="inferred from homology"/>
<dbReference type="FunFam" id="3.50.30.80:FF:000001">
    <property type="entry name" value="Dihydroxy-acid dehydratase"/>
    <property type="match status" value="1"/>
</dbReference>
<feature type="domain" description="Dihydroxy-acid/6-phosphogluconate dehydratase N-terminal" evidence="7">
    <location>
        <begin position="52"/>
        <end position="362"/>
    </location>
</feature>
<dbReference type="NCBIfam" id="NF004784">
    <property type="entry name" value="PRK06131.1"/>
    <property type="match status" value="1"/>
</dbReference>
<dbReference type="EC" id="4.2.1.9" evidence="9"/>
<dbReference type="SUPFAM" id="SSF52016">
    <property type="entry name" value="LeuD/IlvD-like"/>
    <property type="match status" value="1"/>
</dbReference>
<dbReference type="PANTHER" id="PTHR43183:SF1">
    <property type="entry name" value="HYPOTHETICAL DIHYDROXY-ACID DEHYDRATASE (EUROFUNG)-RELATED"/>
    <property type="match status" value="1"/>
</dbReference>
<evidence type="ECO:0000256" key="2">
    <source>
        <dbReference type="ARBA" id="ARBA00022723"/>
    </source>
</evidence>
<dbReference type="RefSeq" id="WP_209501873.1">
    <property type="nucleotide sequence ID" value="NZ_JAVDQZ010000021.1"/>
</dbReference>
<dbReference type="InterPro" id="IPR042096">
    <property type="entry name" value="Dihydro-acid_dehy_C"/>
</dbReference>
<evidence type="ECO:0000256" key="6">
    <source>
        <dbReference type="SAM" id="MobiDB-lite"/>
    </source>
</evidence>
<comment type="similarity">
    <text evidence="1">Belongs to the IlvD/Edd family.</text>
</comment>
<dbReference type="SUPFAM" id="SSF143975">
    <property type="entry name" value="IlvD/EDD N-terminal domain-like"/>
    <property type="match status" value="1"/>
</dbReference>
<sequence>MTDDKSPFEPDDAADGSGMRKGLTSYGDQGFSLFLRKAFIKGAGFTDAALDRPVIGISNTGSAYNPCHGNAPQLVEAVKRGVMLAGGLPMDFPTISIHESFAAPTSMYLRNLMSMDTEEMVRAQPMDAVVLIGGCDKTVPAQLMGAASAGIPSIQLITGSMLTGGHRGERVGACTDCRRYWGKYRAGEIDAEEIADVNNQLVASVGTCSVMGTASTMACIAEALGMTVPGGASPPAVTADRIRIAEQTGAQAVQMARTGLTIDKVLTPEAFENAMRVLLAIGGSTNGIVHLAAIAGRMGLETDLAALDRMGRETPVLLDLKPSGQWYMEDFHHAGGMATLLRELKPLLHLGAMTVTGRTLGEELERAGPGFQQTVVRPIGNPVYPQGGMAVLRGNLAPGGAIIKQSAADPKLMEHEGRAVVFENIEDLVRRIDSDALDVTAQDVLVLKNIGPKGAPGMPEAGYIPIPRKLARAGVKDIVRISDGRMSGTAFGTIVLHVTPESAAGGPLAHVRNGDRIRLSVERREIALLVSAEELARRAQERPVTAPTAERGYRKLFLQTVTQADLGVDFDFLRAARMVGKVPR</sequence>
<keyword evidence="2" id="KW-0479">Metal-binding</keyword>
<dbReference type="InterPro" id="IPR056740">
    <property type="entry name" value="ILV_EDD_C"/>
</dbReference>
<evidence type="ECO:0000256" key="1">
    <source>
        <dbReference type="ARBA" id="ARBA00006486"/>
    </source>
</evidence>
<dbReference type="PROSITE" id="PS00886">
    <property type="entry name" value="ILVD_EDD_1"/>
    <property type="match status" value="1"/>
</dbReference>
<dbReference type="Pfam" id="PF00920">
    <property type="entry name" value="ILVD_EDD_N"/>
    <property type="match status" value="1"/>
</dbReference>
<dbReference type="EMBL" id="JAVDQZ010000021">
    <property type="protein sequence ID" value="MDR6430278.1"/>
    <property type="molecule type" value="Genomic_DNA"/>
</dbReference>
<dbReference type="PANTHER" id="PTHR43183">
    <property type="entry name" value="HYPOTHETICAL DIHYDROXYACID DEHYDRATASE (EUROFUNG)-RELATED"/>
    <property type="match status" value="1"/>
</dbReference>
<evidence type="ECO:0000256" key="3">
    <source>
        <dbReference type="ARBA" id="ARBA00023004"/>
    </source>
</evidence>
<dbReference type="InterPro" id="IPR052352">
    <property type="entry name" value="Sugar_Degrad_Dehydratases"/>
</dbReference>
<protein>
    <submittedName>
        <fullName evidence="9">Dihydroxy-acid dehydratase</fullName>
        <ecNumber evidence="9">4.2.1.9</ecNumber>
    </submittedName>
</protein>
<dbReference type="AlphaFoldDB" id="A0AAE4C0L1"/>
<reference evidence="9" key="1">
    <citation type="submission" date="2023-07" db="EMBL/GenBank/DDBJ databases">
        <title>Sorghum-associated microbial communities from plants grown in Nebraska, USA.</title>
        <authorList>
            <person name="Schachtman D."/>
        </authorList>
    </citation>
    <scope>NUCLEOTIDE SEQUENCE</scope>
    <source>
        <strain evidence="9">DS2114</strain>
    </source>
</reference>
<dbReference type="Gene3D" id="3.50.30.80">
    <property type="entry name" value="IlvD/EDD C-terminal domain-like"/>
    <property type="match status" value="1"/>
</dbReference>
<dbReference type="GO" id="GO:0046872">
    <property type="term" value="F:metal ion binding"/>
    <property type="evidence" value="ECO:0007669"/>
    <property type="project" value="UniProtKB-KW"/>
</dbReference>
<dbReference type="Pfam" id="PF24877">
    <property type="entry name" value="ILV_EDD_C"/>
    <property type="match status" value="1"/>
</dbReference>
<evidence type="ECO:0000259" key="7">
    <source>
        <dbReference type="Pfam" id="PF00920"/>
    </source>
</evidence>
<organism evidence="9 10">
    <name type="scientific">Variovorax paradoxus</name>
    <dbReference type="NCBI Taxonomy" id="34073"/>
    <lineage>
        <taxon>Bacteria</taxon>
        <taxon>Pseudomonadati</taxon>
        <taxon>Pseudomonadota</taxon>
        <taxon>Betaproteobacteria</taxon>
        <taxon>Burkholderiales</taxon>
        <taxon>Comamonadaceae</taxon>
        <taxon>Variovorax</taxon>
    </lineage>
</organism>
<evidence type="ECO:0000256" key="5">
    <source>
        <dbReference type="ARBA" id="ARBA00023239"/>
    </source>
</evidence>
<evidence type="ECO:0000259" key="8">
    <source>
        <dbReference type="Pfam" id="PF24877"/>
    </source>
</evidence>